<feature type="transmembrane region" description="Helical" evidence="6">
    <location>
        <begin position="420"/>
        <end position="442"/>
    </location>
</feature>
<feature type="transmembrane region" description="Helical" evidence="6">
    <location>
        <begin position="478"/>
        <end position="496"/>
    </location>
</feature>
<evidence type="ECO:0000256" key="1">
    <source>
        <dbReference type="ARBA" id="ARBA00004141"/>
    </source>
</evidence>
<feature type="transmembrane region" description="Helical" evidence="6">
    <location>
        <begin position="177"/>
        <end position="196"/>
    </location>
</feature>
<dbReference type="OrthoDB" id="1641903at2759"/>
<comment type="caution">
    <text evidence="7">The sequence shown here is derived from an EMBL/GenBank/DDBJ whole genome shotgun (WGS) entry which is preliminary data.</text>
</comment>
<dbReference type="InterPro" id="IPR006043">
    <property type="entry name" value="NCS2"/>
</dbReference>
<keyword evidence="4 6" id="KW-1133">Transmembrane helix</keyword>
<evidence type="ECO:0000256" key="5">
    <source>
        <dbReference type="ARBA" id="ARBA00023136"/>
    </source>
</evidence>
<dbReference type="Pfam" id="PF00860">
    <property type="entry name" value="Xan_ur_permease"/>
    <property type="match status" value="1"/>
</dbReference>
<feature type="transmembrane region" description="Helical" evidence="6">
    <location>
        <begin position="271"/>
        <end position="295"/>
    </location>
</feature>
<sequence length="606" mass="65898">MEDNKTNGNTMTSKEDIMLMENEDTTCKAEVESDSKTPEQLLYKITDNPPIYMSIFFALQQVLLSLSGSLAISTFVADVACASDFPDIKTDLLSSTMFMNGVTTLLQVTLGIRLPLFQGATSVYVIPLLALQRLDTNFCSVQGFSPSATNESATSNMTSTYEMESKRRLAFFRLQEFQGSLILVGIIHCLVGLTGTVGFLMKFIGPVTIVPTILVGGIFISRSSSKFAKAHWGISAVTACTSILLSLYLSKVNMPCPAWSRKKGFHVYWYPLHRVFAILIGMLVGWAMAAVMTYAGALTDNPNEAEFLARTDARAGIITDATWFRVPYPNQFGAPMVNVGFFVAFLIGTIVSILDSIGDYNACARICNVPPPVAHGINRGIAVEGICSALSGAIGCGHATSTIGANIGAIGVTRVASRNVFLWVGLIYMLFGMVGKVSAVFITMPYPVLGGAMIIMYGMFNGIVLSNLHSVSLSSTRNLAIIGIAILVGLMVPYWLEKNPHDINTGNAYYDSIIKNLLANPNLCCGILACFLDNTVPGTIDERGIGGWLKPYEVQRSQYSEGQEVYMPLIPKKWLSNKIMRYIPFCPFQSRKLENGNTNGDTPSLI</sequence>
<gene>
    <name evidence="7" type="ORF">KP79_PYT19162</name>
</gene>
<keyword evidence="5 6" id="KW-0472">Membrane</keyword>
<keyword evidence="8" id="KW-1185">Reference proteome</keyword>
<feature type="transmembrane region" description="Helical" evidence="6">
    <location>
        <begin position="203"/>
        <end position="220"/>
    </location>
</feature>
<feature type="transmembrane region" description="Helical" evidence="6">
    <location>
        <begin position="332"/>
        <end position="354"/>
    </location>
</feature>
<comment type="similarity">
    <text evidence="2">Belongs to the nucleobase:cation symporter-2 (NCS2) (TC 2.A.40) family.</text>
</comment>
<name>A0A210PH00_MIZYE</name>
<dbReference type="Proteomes" id="UP000242188">
    <property type="component" value="Unassembled WGS sequence"/>
</dbReference>
<dbReference type="EMBL" id="NEDP02076709">
    <property type="protein sequence ID" value="OWF35759.1"/>
    <property type="molecule type" value="Genomic_DNA"/>
</dbReference>
<feature type="transmembrane region" description="Helical" evidence="6">
    <location>
        <begin position="232"/>
        <end position="250"/>
    </location>
</feature>
<evidence type="ECO:0000313" key="8">
    <source>
        <dbReference type="Proteomes" id="UP000242188"/>
    </source>
</evidence>
<evidence type="ECO:0000256" key="6">
    <source>
        <dbReference type="SAM" id="Phobius"/>
    </source>
</evidence>
<dbReference type="STRING" id="6573.A0A210PH00"/>
<accession>A0A210PH00</accession>
<reference evidence="7 8" key="1">
    <citation type="journal article" date="2017" name="Nat. Ecol. Evol.">
        <title>Scallop genome provides insights into evolution of bilaterian karyotype and development.</title>
        <authorList>
            <person name="Wang S."/>
            <person name="Zhang J."/>
            <person name="Jiao W."/>
            <person name="Li J."/>
            <person name="Xun X."/>
            <person name="Sun Y."/>
            <person name="Guo X."/>
            <person name="Huan P."/>
            <person name="Dong B."/>
            <person name="Zhang L."/>
            <person name="Hu X."/>
            <person name="Sun X."/>
            <person name="Wang J."/>
            <person name="Zhao C."/>
            <person name="Wang Y."/>
            <person name="Wang D."/>
            <person name="Huang X."/>
            <person name="Wang R."/>
            <person name="Lv J."/>
            <person name="Li Y."/>
            <person name="Zhang Z."/>
            <person name="Liu B."/>
            <person name="Lu W."/>
            <person name="Hui Y."/>
            <person name="Liang J."/>
            <person name="Zhou Z."/>
            <person name="Hou R."/>
            <person name="Li X."/>
            <person name="Liu Y."/>
            <person name="Li H."/>
            <person name="Ning X."/>
            <person name="Lin Y."/>
            <person name="Zhao L."/>
            <person name="Xing Q."/>
            <person name="Dou J."/>
            <person name="Li Y."/>
            <person name="Mao J."/>
            <person name="Guo H."/>
            <person name="Dou H."/>
            <person name="Li T."/>
            <person name="Mu C."/>
            <person name="Jiang W."/>
            <person name="Fu Q."/>
            <person name="Fu X."/>
            <person name="Miao Y."/>
            <person name="Liu J."/>
            <person name="Yu Q."/>
            <person name="Li R."/>
            <person name="Liao H."/>
            <person name="Li X."/>
            <person name="Kong Y."/>
            <person name="Jiang Z."/>
            <person name="Chourrout D."/>
            <person name="Li R."/>
            <person name="Bao Z."/>
        </authorList>
    </citation>
    <scope>NUCLEOTIDE SEQUENCE [LARGE SCALE GENOMIC DNA]</scope>
    <source>
        <strain evidence="7 8">PY_sf001</strain>
    </source>
</reference>
<dbReference type="GO" id="GO:0022857">
    <property type="term" value="F:transmembrane transporter activity"/>
    <property type="evidence" value="ECO:0007669"/>
    <property type="project" value="InterPro"/>
</dbReference>
<protein>
    <submittedName>
        <fullName evidence="7">Solute carrier family 23 member 2</fullName>
    </submittedName>
</protein>
<keyword evidence="3 6" id="KW-0812">Transmembrane</keyword>
<feature type="transmembrane region" description="Helical" evidence="6">
    <location>
        <begin position="448"/>
        <end position="466"/>
    </location>
</feature>
<dbReference type="PANTHER" id="PTHR11119">
    <property type="entry name" value="XANTHINE-URACIL / VITAMIN C PERMEASE FAMILY MEMBER"/>
    <property type="match status" value="1"/>
</dbReference>
<comment type="subcellular location">
    <subcellularLocation>
        <location evidence="1">Membrane</location>
        <topology evidence="1">Multi-pass membrane protein</topology>
    </subcellularLocation>
</comment>
<evidence type="ECO:0000313" key="7">
    <source>
        <dbReference type="EMBL" id="OWF35759.1"/>
    </source>
</evidence>
<evidence type="ECO:0000256" key="3">
    <source>
        <dbReference type="ARBA" id="ARBA00022692"/>
    </source>
</evidence>
<evidence type="ECO:0000256" key="2">
    <source>
        <dbReference type="ARBA" id="ARBA00008821"/>
    </source>
</evidence>
<dbReference type="GO" id="GO:0016020">
    <property type="term" value="C:membrane"/>
    <property type="evidence" value="ECO:0007669"/>
    <property type="project" value="UniProtKB-SubCell"/>
</dbReference>
<evidence type="ECO:0000256" key="4">
    <source>
        <dbReference type="ARBA" id="ARBA00022989"/>
    </source>
</evidence>
<proteinExistence type="inferred from homology"/>
<organism evidence="7 8">
    <name type="scientific">Mizuhopecten yessoensis</name>
    <name type="common">Japanese scallop</name>
    <name type="synonym">Patinopecten yessoensis</name>
    <dbReference type="NCBI Taxonomy" id="6573"/>
    <lineage>
        <taxon>Eukaryota</taxon>
        <taxon>Metazoa</taxon>
        <taxon>Spiralia</taxon>
        <taxon>Lophotrochozoa</taxon>
        <taxon>Mollusca</taxon>
        <taxon>Bivalvia</taxon>
        <taxon>Autobranchia</taxon>
        <taxon>Pteriomorphia</taxon>
        <taxon>Pectinida</taxon>
        <taxon>Pectinoidea</taxon>
        <taxon>Pectinidae</taxon>
        <taxon>Mizuhopecten</taxon>
    </lineage>
</organism>
<dbReference type="AlphaFoldDB" id="A0A210PH00"/>